<name>A0A918W7F7_9GAMM</name>
<gene>
    <name evidence="3" type="ORF">GCM10007067_08320</name>
</gene>
<organism evidence="3 4">
    <name type="scientific">Cognatilysobacter bugurensis</name>
    <dbReference type="NCBI Taxonomy" id="543356"/>
    <lineage>
        <taxon>Bacteria</taxon>
        <taxon>Pseudomonadati</taxon>
        <taxon>Pseudomonadota</taxon>
        <taxon>Gammaproteobacteria</taxon>
        <taxon>Lysobacterales</taxon>
        <taxon>Lysobacteraceae</taxon>
        <taxon>Cognatilysobacter</taxon>
    </lineage>
</organism>
<comment type="caution">
    <text evidence="3">The sequence shown here is derived from an EMBL/GenBank/DDBJ whole genome shotgun (WGS) entry which is preliminary data.</text>
</comment>
<keyword evidence="2" id="KW-0472">Membrane</keyword>
<dbReference type="Pfam" id="PF12277">
    <property type="entry name" value="DUF3618"/>
    <property type="match status" value="1"/>
</dbReference>
<evidence type="ECO:0008006" key="5">
    <source>
        <dbReference type="Google" id="ProtNLM"/>
    </source>
</evidence>
<dbReference type="EMBL" id="BMYD01000001">
    <property type="protein sequence ID" value="GHA73795.1"/>
    <property type="molecule type" value="Genomic_DNA"/>
</dbReference>
<feature type="compositionally biased region" description="Low complexity" evidence="1">
    <location>
        <begin position="261"/>
        <end position="301"/>
    </location>
</feature>
<keyword evidence="4" id="KW-1185">Reference proteome</keyword>
<feature type="compositionally biased region" description="Low complexity" evidence="1">
    <location>
        <begin position="114"/>
        <end position="130"/>
    </location>
</feature>
<feature type="transmembrane region" description="Helical" evidence="2">
    <location>
        <begin position="203"/>
        <end position="222"/>
    </location>
</feature>
<evidence type="ECO:0000256" key="1">
    <source>
        <dbReference type="SAM" id="MobiDB-lite"/>
    </source>
</evidence>
<dbReference type="RefSeq" id="WP_189453596.1">
    <property type="nucleotide sequence ID" value="NZ_BMYD01000001.1"/>
</dbReference>
<protein>
    <recommendedName>
        <fullName evidence="5">DUF3618 domain-containing protein</fullName>
    </recommendedName>
</protein>
<dbReference type="Proteomes" id="UP000646426">
    <property type="component" value="Unassembled WGS sequence"/>
</dbReference>
<dbReference type="AlphaFoldDB" id="A0A918W7F7"/>
<reference evidence="3" key="1">
    <citation type="journal article" date="2014" name="Int. J. Syst. Evol. Microbiol.">
        <title>Complete genome sequence of Corynebacterium casei LMG S-19264T (=DSM 44701T), isolated from a smear-ripened cheese.</title>
        <authorList>
            <consortium name="US DOE Joint Genome Institute (JGI-PGF)"/>
            <person name="Walter F."/>
            <person name="Albersmeier A."/>
            <person name="Kalinowski J."/>
            <person name="Ruckert C."/>
        </authorList>
    </citation>
    <scope>NUCLEOTIDE SEQUENCE</scope>
    <source>
        <strain evidence="3">KCTC 23077</strain>
    </source>
</reference>
<feature type="region of interest" description="Disordered" evidence="1">
    <location>
        <begin position="240"/>
        <end position="301"/>
    </location>
</feature>
<evidence type="ECO:0000256" key="2">
    <source>
        <dbReference type="SAM" id="Phobius"/>
    </source>
</evidence>
<feature type="compositionally biased region" description="Basic and acidic residues" evidence="1">
    <location>
        <begin position="240"/>
        <end position="257"/>
    </location>
</feature>
<accession>A0A918W7F7</accession>
<evidence type="ECO:0000313" key="4">
    <source>
        <dbReference type="Proteomes" id="UP000646426"/>
    </source>
</evidence>
<feature type="compositionally biased region" description="Polar residues" evidence="1">
    <location>
        <begin position="145"/>
        <end position="159"/>
    </location>
</feature>
<feature type="region of interest" description="Disordered" evidence="1">
    <location>
        <begin position="114"/>
        <end position="188"/>
    </location>
</feature>
<proteinExistence type="predicted"/>
<keyword evidence="2" id="KW-0812">Transmembrane</keyword>
<keyword evidence="2" id="KW-1133">Transmembrane helix</keyword>
<evidence type="ECO:0000313" key="3">
    <source>
        <dbReference type="EMBL" id="GHA73795.1"/>
    </source>
</evidence>
<reference evidence="3" key="2">
    <citation type="submission" date="2020-09" db="EMBL/GenBank/DDBJ databases">
        <authorList>
            <person name="Sun Q."/>
            <person name="Kim S."/>
        </authorList>
    </citation>
    <scope>NUCLEOTIDE SEQUENCE</scope>
    <source>
        <strain evidence="3">KCTC 23077</strain>
    </source>
</reference>
<sequence>MNTQDNIRAESHKDPAQLEREIDQKRGNIEQIVSALENRLSPSEMFDRVMRSGGGKEFASNLADTVKANPVPALLTAAGLVWLYAGRNDSPATRSTSYRTSTASPYAATAYGSSDFDTTSTYESSSSDSSGMRDKIHAARDKISSAGSRVSEGTHNMATSVRDHASSAAGSVRDRASSAGQSVKHGARRANDGMQRLLNENPMAAAGIGIAVGALLGALMPVTRKEDELLGQHSDRLTGKAKEFARTGADTIKDASREVTSPQGGDSQGASSASSTPVTPSAVTGASTTSSASSGAASRPH</sequence>
<feature type="compositionally biased region" description="Basic and acidic residues" evidence="1">
    <location>
        <begin position="131"/>
        <end position="143"/>
    </location>
</feature>
<dbReference type="InterPro" id="IPR022062">
    <property type="entry name" value="DUF3618"/>
</dbReference>